<gene>
    <name evidence="2" type="ORF">LTT95_13940</name>
</gene>
<accession>A0ABS8UH32</accession>
<name>A0ABS8UH32_9GAMM</name>
<comment type="caution">
    <text evidence="2">The sequence shown here is derived from an EMBL/GenBank/DDBJ whole genome shotgun (WGS) entry which is preliminary data.</text>
</comment>
<dbReference type="RefSeq" id="WP_232137202.1">
    <property type="nucleotide sequence ID" value="NZ_CP089507.1"/>
</dbReference>
<evidence type="ECO:0000256" key="1">
    <source>
        <dbReference type="SAM" id="Coils"/>
    </source>
</evidence>
<reference evidence="2" key="1">
    <citation type="submission" date="2021-12" db="EMBL/GenBank/DDBJ databases">
        <authorList>
            <person name="Ulrich A."/>
        </authorList>
    </citation>
    <scope>NUCLEOTIDE SEQUENCE</scope>
    <source>
        <strain evidence="2">A1P009</strain>
    </source>
</reference>
<protein>
    <submittedName>
        <fullName evidence="2">Uncharacterized protein</fullName>
    </submittedName>
</protein>
<feature type="coiled-coil region" evidence="1">
    <location>
        <begin position="104"/>
        <end position="138"/>
    </location>
</feature>
<organism evidence="2 3">
    <name type="scientific">Luteimonas fraxinea</name>
    <dbReference type="NCBI Taxonomy" id="2901869"/>
    <lineage>
        <taxon>Bacteria</taxon>
        <taxon>Pseudomonadati</taxon>
        <taxon>Pseudomonadota</taxon>
        <taxon>Gammaproteobacteria</taxon>
        <taxon>Lysobacterales</taxon>
        <taxon>Lysobacteraceae</taxon>
        <taxon>Luteimonas</taxon>
    </lineage>
</organism>
<keyword evidence="1" id="KW-0175">Coiled coil</keyword>
<evidence type="ECO:0000313" key="3">
    <source>
        <dbReference type="Proteomes" id="UP001430360"/>
    </source>
</evidence>
<reference evidence="2" key="2">
    <citation type="journal article" date="2022" name="Syst. Appl. Microbiol.">
        <title>Physiological and genomic characterisation of Luteimonas fraxinea sp. nov., a bacterial species associated with trees tolerant to ash dieback.</title>
        <authorList>
            <person name="Ulrich K."/>
            <person name="Becker R."/>
            <person name="Behrendt U."/>
            <person name="Kube M."/>
            <person name="Schneck V."/>
            <person name="Ulrich A."/>
        </authorList>
    </citation>
    <scope>NUCLEOTIDE SEQUENCE</scope>
    <source>
        <strain evidence="2">A1P009</strain>
    </source>
</reference>
<keyword evidence="3" id="KW-1185">Reference proteome</keyword>
<dbReference type="EMBL" id="JAJQKU010000004">
    <property type="protein sequence ID" value="MCD9098041.1"/>
    <property type="molecule type" value="Genomic_DNA"/>
</dbReference>
<evidence type="ECO:0000313" key="2">
    <source>
        <dbReference type="EMBL" id="MCD9098041.1"/>
    </source>
</evidence>
<proteinExistence type="predicted"/>
<dbReference type="Proteomes" id="UP001430360">
    <property type="component" value="Unassembled WGS sequence"/>
</dbReference>
<sequence>MPTTRRQLPRLAPSFRSEAPPCQPLPLKTPAKPICAIRYNADRAILPVESGIAERLLSRGEELASVYEEILQKLPEHGTAWKTFLGCCVLATAAYWNPDKGRKNRDSREQLKGANARIAQLASELSDLLKERERLENTSPFTGSSHYHICEVIEEANSDNRFDPTRLKQPLHDLCGHFGLKYCPSLASIVAVIGRDAGAAVVEATDPRTAVLCNSSRPSKADLIRAIQAGIKDNQHGGMGGLPRSFKLSDSALGTLGNVLLDLPVSELMTAEYVKNLRRRDQPKRAET</sequence>